<dbReference type="PROSITE" id="PS50231">
    <property type="entry name" value="RICIN_B_LECTIN"/>
    <property type="match status" value="1"/>
</dbReference>
<evidence type="ECO:0000313" key="3">
    <source>
        <dbReference type="EMBL" id="WAZ23544.1"/>
    </source>
</evidence>
<organism evidence="3 4">
    <name type="scientific">Streptomyces cinnabarinus</name>
    <dbReference type="NCBI Taxonomy" id="67287"/>
    <lineage>
        <taxon>Bacteria</taxon>
        <taxon>Bacillati</taxon>
        <taxon>Actinomycetota</taxon>
        <taxon>Actinomycetes</taxon>
        <taxon>Kitasatosporales</taxon>
        <taxon>Streptomycetaceae</taxon>
        <taxon>Streptomyces</taxon>
    </lineage>
</organism>
<feature type="chain" id="PRO_5045268634" evidence="1">
    <location>
        <begin position="30"/>
        <end position="166"/>
    </location>
</feature>
<dbReference type="Proteomes" id="UP001164439">
    <property type="component" value="Chromosome"/>
</dbReference>
<sequence length="166" mass="18319">MTVALKAARRLGVLLIALVSVLAVTQSQAQAVTYLELTNRNSIKCLAIPGSSESNGVVPVQWQCTGNTDQRWELRKEAENRVRLVNQNSGKCLVVGSYTPGSKPFQYTCSTSNPPSESDLWIHDSIGRLRSMEADLCLAVPNSSTANGVQLILWNCSLNDDQRWYY</sequence>
<keyword evidence="4" id="KW-1185">Reference proteome</keyword>
<evidence type="ECO:0000313" key="4">
    <source>
        <dbReference type="Proteomes" id="UP001164439"/>
    </source>
</evidence>
<dbReference type="InterPro" id="IPR000772">
    <property type="entry name" value="Ricin_B_lectin"/>
</dbReference>
<name>A0ABY7KGU9_9ACTN</name>
<reference evidence="3" key="1">
    <citation type="submission" date="2022-12" db="EMBL/GenBank/DDBJ databases">
        <authorList>
            <person name="Ruckert C."/>
            <person name="Busche T."/>
            <person name="Kalinowski J."/>
            <person name="Wittmann C."/>
        </authorList>
    </citation>
    <scope>NUCLEOTIDE SEQUENCE</scope>
    <source>
        <strain evidence="3">DSM 40467</strain>
    </source>
</reference>
<dbReference type="RefSeq" id="WP_269661093.1">
    <property type="nucleotide sequence ID" value="NZ_CP114413.1"/>
</dbReference>
<protein>
    <submittedName>
        <fullName evidence="3">RICIN domain-containing protein</fullName>
    </submittedName>
</protein>
<dbReference type="EMBL" id="CP114413">
    <property type="protein sequence ID" value="WAZ23544.1"/>
    <property type="molecule type" value="Genomic_DNA"/>
</dbReference>
<gene>
    <name evidence="3" type="ORF">STRCI_004891</name>
</gene>
<dbReference type="InterPro" id="IPR035992">
    <property type="entry name" value="Ricin_B-like_lectins"/>
</dbReference>
<evidence type="ECO:0000256" key="1">
    <source>
        <dbReference type="SAM" id="SignalP"/>
    </source>
</evidence>
<feature type="domain" description="Ricin B lectin" evidence="2">
    <location>
        <begin position="33"/>
        <end position="166"/>
    </location>
</feature>
<dbReference type="SMART" id="SM00458">
    <property type="entry name" value="RICIN"/>
    <property type="match status" value="1"/>
</dbReference>
<dbReference type="CDD" id="cd00161">
    <property type="entry name" value="beta-trefoil_Ricin-like"/>
    <property type="match status" value="1"/>
</dbReference>
<dbReference type="Pfam" id="PF00652">
    <property type="entry name" value="Ricin_B_lectin"/>
    <property type="match status" value="1"/>
</dbReference>
<dbReference type="SUPFAM" id="SSF50370">
    <property type="entry name" value="Ricin B-like lectins"/>
    <property type="match status" value="1"/>
</dbReference>
<feature type="signal peptide" evidence="1">
    <location>
        <begin position="1"/>
        <end position="29"/>
    </location>
</feature>
<proteinExistence type="predicted"/>
<keyword evidence="1" id="KW-0732">Signal</keyword>
<evidence type="ECO:0000259" key="2">
    <source>
        <dbReference type="SMART" id="SM00458"/>
    </source>
</evidence>
<dbReference type="Gene3D" id="2.80.10.50">
    <property type="match status" value="1"/>
</dbReference>
<accession>A0ABY7KGU9</accession>